<feature type="compositionally biased region" description="Low complexity" evidence="1">
    <location>
        <begin position="345"/>
        <end position="358"/>
    </location>
</feature>
<dbReference type="AlphaFoldDB" id="A0A8J5MUQ8"/>
<protein>
    <submittedName>
        <fullName evidence="2">Membralin-like</fullName>
    </submittedName>
</protein>
<dbReference type="EMBL" id="JAHLQT010024959">
    <property type="protein sequence ID" value="KAG7164768.1"/>
    <property type="molecule type" value="Genomic_DNA"/>
</dbReference>
<feature type="region of interest" description="Disordered" evidence="1">
    <location>
        <begin position="467"/>
        <end position="495"/>
    </location>
</feature>
<feature type="region of interest" description="Disordered" evidence="1">
    <location>
        <begin position="232"/>
        <end position="253"/>
    </location>
</feature>
<reference evidence="2" key="1">
    <citation type="journal article" date="2021" name="Sci. Adv.">
        <title>The American lobster genome reveals insights on longevity, neural, and immune adaptations.</title>
        <authorList>
            <person name="Polinski J.M."/>
            <person name="Zimin A.V."/>
            <person name="Clark K.F."/>
            <person name="Kohn A.B."/>
            <person name="Sadowski N."/>
            <person name="Timp W."/>
            <person name="Ptitsyn A."/>
            <person name="Khanna P."/>
            <person name="Romanova D.Y."/>
            <person name="Williams P."/>
            <person name="Greenwood S.J."/>
            <person name="Moroz L.L."/>
            <person name="Walt D.R."/>
            <person name="Bodnar A.G."/>
        </authorList>
    </citation>
    <scope>NUCLEOTIDE SEQUENCE</scope>
    <source>
        <strain evidence="2">GMGI-L3</strain>
    </source>
</reference>
<organism evidence="2 3">
    <name type="scientific">Homarus americanus</name>
    <name type="common">American lobster</name>
    <dbReference type="NCBI Taxonomy" id="6706"/>
    <lineage>
        <taxon>Eukaryota</taxon>
        <taxon>Metazoa</taxon>
        <taxon>Ecdysozoa</taxon>
        <taxon>Arthropoda</taxon>
        <taxon>Crustacea</taxon>
        <taxon>Multicrustacea</taxon>
        <taxon>Malacostraca</taxon>
        <taxon>Eumalacostraca</taxon>
        <taxon>Eucarida</taxon>
        <taxon>Decapoda</taxon>
        <taxon>Pleocyemata</taxon>
        <taxon>Astacidea</taxon>
        <taxon>Nephropoidea</taxon>
        <taxon>Nephropidae</taxon>
        <taxon>Homarus</taxon>
    </lineage>
</organism>
<name>A0A8J5MUQ8_HOMAM</name>
<evidence type="ECO:0000256" key="1">
    <source>
        <dbReference type="SAM" id="MobiDB-lite"/>
    </source>
</evidence>
<proteinExistence type="predicted"/>
<accession>A0A8J5MUQ8</accession>
<feature type="compositionally biased region" description="Polar residues" evidence="1">
    <location>
        <begin position="287"/>
        <end position="303"/>
    </location>
</feature>
<feature type="compositionally biased region" description="Basic and acidic residues" evidence="1">
    <location>
        <begin position="471"/>
        <end position="481"/>
    </location>
</feature>
<gene>
    <name evidence="2" type="primary">TMEM259-L</name>
    <name evidence="2" type="ORF">Hamer_G005186</name>
</gene>
<sequence>MRELFIKYNTPIPSSAAVERMFSMGKDVLRPKRSRMSDKHFEMLHSMLYFFHHYELPAILQQAQIQQLGRVHTVNIVLRNVPNNNNNNNNNNQNAANNTANNTGVGDTGGERESANNGTSGTRNDGVPRPNIPPMVNLVFRNMTGGLANNRNGNTSLSFVFRNVRNIVQNLQQNNTASTSTSTSTTTTTTSAFNTATVTVSTTSTTTTTFMGTFATGSNTTNPTTSIASTATVSTPQVSGVGPLDSNSSSNSFSLSSFPTSSISSLASPATFSSHMTPVSPPRQPDITATSSNASETVSNNALGSVVSDRTDSEPFMLTSDSLGSSRDSLPLGALPSSPHETSIPVKDLPSSSDSVSLDDGEHNDGMRYKAIPVGAHMHKSFNHCIYDGSGKCSSDSKVAEDTASVFSGTSEVIKGDTNSLLRNVGDMPYGTARALDHPVTQNVELTNADCQAVKVCKSSDVAVEPLQPEQELRHRITSENHRHHRPHLDSESSG</sequence>
<evidence type="ECO:0000313" key="3">
    <source>
        <dbReference type="Proteomes" id="UP000747542"/>
    </source>
</evidence>
<comment type="caution">
    <text evidence="2">The sequence shown here is derived from an EMBL/GenBank/DDBJ whole genome shotgun (WGS) entry which is preliminary data.</text>
</comment>
<feature type="region of interest" description="Disordered" evidence="1">
    <location>
        <begin position="82"/>
        <end position="132"/>
    </location>
</feature>
<feature type="region of interest" description="Disordered" evidence="1">
    <location>
        <begin position="267"/>
        <end position="364"/>
    </location>
</feature>
<feature type="compositionally biased region" description="Polar residues" evidence="1">
    <location>
        <begin position="319"/>
        <end position="328"/>
    </location>
</feature>
<keyword evidence="3" id="KW-1185">Reference proteome</keyword>
<feature type="compositionally biased region" description="Low complexity" evidence="1">
    <location>
        <begin position="83"/>
        <end position="102"/>
    </location>
</feature>
<evidence type="ECO:0000313" key="2">
    <source>
        <dbReference type="EMBL" id="KAG7164768.1"/>
    </source>
</evidence>
<dbReference type="Proteomes" id="UP000747542">
    <property type="component" value="Unassembled WGS sequence"/>
</dbReference>